<evidence type="ECO:0000256" key="10">
    <source>
        <dbReference type="HAMAP-Rule" id="MF_00415"/>
    </source>
</evidence>
<comment type="similarity">
    <text evidence="2 10">Belongs to the FlgH family.</text>
</comment>
<keyword evidence="6 10" id="KW-0472">Membrane</keyword>
<dbReference type="Pfam" id="PF02107">
    <property type="entry name" value="FlgH"/>
    <property type="match status" value="1"/>
</dbReference>
<dbReference type="GO" id="GO:0003774">
    <property type="term" value="F:cytoskeletal motor activity"/>
    <property type="evidence" value="ECO:0007669"/>
    <property type="project" value="InterPro"/>
</dbReference>
<dbReference type="PRINTS" id="PR01008">
    <property type="entry name" value="FLGLRINGFLGH"/>
</dbReference>
<dbReference type="RefSeq" id="WP_078424488.1">
    <property type="nucleotide sequence ID" value="NZ_CP017258.1"/>
</dbReference>
<dbReference type="PANTHER" id="PTHR34933">
    <property type="entry name" value="FLAGELLAR L-RING PROTEIN"/>
    <property type="match status" value="1"/>
</dbReference>
<evidence type="ECO:0000256" key="8">
    <source>
        <dbReference type="ARBA" id="ARBA00023237"/>
    </source>
</evidence>
<evidence type="ECO:0000256" key="2">
    <source>
        <dbReference type="ARBA" id="ARBA00006929"/>
    </source>
</evidence>
<dbReference type="EMBL" id="CP017258">
    <property type="protein sequence ID" value="AQW87657.1"/>
    <property type="molecule type" value="Genomic_DNA"/>
</dbReference>
<dbReference type="HAMAP" id="MF_00415">
    <property type="entry name" value="FlgH"/>
    <property type="match status" value="1"/>
</dbReference>
<dbReference type="PROSITE" id="PS51257">
    <property type="entry name" value="PROKAR_LIPOPROTEIN"/>
    <property type="match status" value="1"/>
</dbReference>
<comment type="function">
    <text evidence="1 10">Assembles around the rod to form the L-ring and probably protects the motor/basal body from shearing forces during rotation.</text>
</comment>
<dbReference type="AlphaFoldDB" id="A0A1S6U885"/>
<sequence>MKFKHVYILTFFVLFSGCVPSVDPHINMKPPAYVEQLPSKNTGIGVNNPGSLYGRGDNPLFSDRKAMNVNDIVTVIISETSTQSSSGSKKTTRDTTTSLKGGIVTGGAAPLSNIARQINKYGNIGFEAGGESGFTGSGSSDRSERFNTTISARIIKILNNGNYFIEGNRELLINGEKQIIQITGVIRPYDISQNNEIDSRYIADAKILYKTEGDLDKSTKKPWGTKLIETIWPF</sequence>
<dbReference type="NCBIfam" id="NF001303">
    <property type="entry name" value="PRK00249.1-3"/>
    <property type="match status" value="1"/>
</dbReference>
<keyword evidence="8 10" id="KW-0998">Cell outer membrane</keyword>
<keyword evidence="10" id="KW-0449">Lipoprotein</keyword>
<evidence type="ECO:0000313" key="12">
    <source>
        <dbReference type="Proteomes" id="UP000190868"/>
    </source>
</evidence>
<evidence type="ECO:0000313" key="11">
    <source>
        <dbReference type="EMBL" id="AQW87657.1"/>
    </source>
</evidence>
<keyword evidence="7 10" id="KW-0975">Bacterial flagellum</keyword>
<dbReference type="GO" id="GO:0009427">
    <property type="term" value="C:bacterial-type flagellum basal body, distal rod, L ring"/>
    <property type="evidence" value="ECO:0007669"/>
    <property type="project" value="InterPro"/>
</dbReference>
<evidence type="ECO:0000256" key="1">
    <source>
        <dbReference type="ARBA" id="ARBA00002591"/>
    </source>
</evidence>
<keyword evidence="5 10" id="KW-0732">Signal</keyword>
<proteinExistence type="inferred from homology"/>
<dbReference type="GO" id="GO:0071973">
    <property type="term" value="P:bacterial-type flagellum-dependent cell motility"/>
    <property type="evidence" value="ECO:0007669"/>
    <property type="project" value="InterPro"/>
</dbReference>
<dbReference type="PANTHER" id="PTHR34933:SF1">
    <property type="entry name" value="FLAGELLAR L-RING PROTEIN"/>
    <property type="match status" value="1"/>
</dbReference>
<organism evidence="11 12">
    <name type="scientific">Campylobacter pinnipediorum subsp. caledonicus</name>
    <dbReference type="NCBI Taxonomy" id="1874362"/>
    <lineage>
        <taxon>Bacteria</taxon>
        <taxon>Pseudomonadati</taxon>
        <taxon>Campylobacterota</taxon>
        <taxon>Epsilonproteobacteria</taxon>
        <taxon>Campylobacterales</taxon>
        <taxon>Campylobacteraceae</taxon>
        <taxon>Campylobacter</taxon>
    </lineage>
</organism>
<evidence type="ECO:0000256" key="4">
    <source>
        <dbReference type="ARBA" id="ARBA00016940"/>
    </source>
</evidence>
<accession>A0A1S6U885</accession>
<dbReference type="Proteomes" id="UP000190868">
    <property type="component" value="Chromosome"/>
</dbReference>
<evidence type="ECO:0000256" key="5">
    <source>
        <dbReference type="ARBA" id="ARBA00022729"/>
    </source>
</evidence>
<evidence type="ECO:0000256" key="9">
    <source>
        <dbReference type="ARBA" id="ARBA00032876"/>
    </source>
</evidence>
<keyword evidence="11" id="KW-0966">Cell projection</keyword>
<comment type="subunit">
    <text evidence="3 10">The basal body constitutes a major portion of the flagellar organelle and consists of four rings (L,P,S, and M) mounted on a central rod.</text>
</comment>
<protein>
    <recommendedName>
        <fullName evidence="4 10">Flagellar L-ring protein</fullName>
    </recommendedName>
    <alternativeName>
        <fullName evidence="9 10">Basal body L-ring protein</fullName>
    </alternativeName>
</protein>
<evidence type="ECO:0000256" key="7">
    <source>
        <dbReference type="ARBA" id="ARBA00023143"/>
    </source>
</evidence>
<evidence type="ECO:0000256" key="3">
    <source>
        <dbReference type="ARBA" id="ARBA00011439"/>
    </source>
</evidence>
<evidence type="ECO:0000256" key="6">
    <source>
        <dbReference type="ARBA" id="ARBA00023136"/>
    </source>
</evidence>
<comment type="subcellular location">
    <subcellularLocation>
        <location evidence="10">Cell outer membrane</location>
        <topology evidence="10">Lipid-anchor</topology>
    </subcellularLocation>
    <subcellularLocation>
        <location evidence="10">Bacterial flagellum basal body</location>
    </subcellularLocation>
</comment>
<dbReference type="InterPro" id="IPR000527">
    <property type="entry name" value="Flag_Lring"/>
</dbReference>
<keyword evidence="12" id="KW-1185">Reference proteome</keyword>
<dbReference type="GO" id="GO:0009279">
    <property type="term" value="C:cell outer membrane"/>
    <property type="evidence" value="ECO:0007669"/>
    <property type="project" value="UniProtKB-SubCell"/>
</dbReference>
<name>A0A1S6U885_9BACT</name>
<keyword evidence="11" id="KW-0969">Cilium</keyword>
<keyword evidence="11" id="KW-0282">Flagellum</keyword>
<reference evidence="12" key="1">
    <citation type="submission" date="2016-09" db="EMBL/GenBank/DDBJ databases">
        <title>Comparative genomics of the Campylobacter concisus group.</title>
        <authorList>
            <person name="Miller W.G."/>
            <person name="Yee E."/>
            <person name="Chapman M.H."/>
            <person name="Huynh S."/>
            <person name="Bono J.L."/>
            <person name="On S.L.W."/>
            <person name="StLeger J."/>
            <person name="Foster G."/>
            <person name="Parker C.T."/>
        </authorList>
    </citation>
    <scope>NUCLEOTIDE SEQUENCE [LARGE SCALE GENOMIC DNA]</scope>
    <source>
        <strain evidence="12">RM18021</strain>
    </source>
</reference>
<gene>
    <name evidence="10 11" type="primary">flgH</name>
    <name evidence="11" type="ORF">CPIN18021_0848</name>
</gene>